<evidence type="ECO:0000256" key="1">
    <source>
        <dbReference type="ARBA" id="ARBA00006234"/>
    </source>
</evidence>
<sequence length="379" mass="43013">MGNCFRTSHIVSSSNHPEKKHKKLVDDHQISKAKPTVIAPKSEPRHNNSSVVSKKSDDICFVRRRRRDAASNNNLNPRYCIPKCRILDTKKANHKSASVSDAKVDGGINNRYILGDELGRGEFGVTYLCTDKFSSNVYACKSISKKKNANGKFVNIKDIRSEIRIMKRLPRHPNIVNLKDFYEDPTTFYIVMDLCQGGELFDRIVTQNHHSEHDAAMIIKTIVQVVQVCHNHGVMHRDLKPENFLYVNNRAISPLKVIDFGISATFKPGERLKEMVGSPLYMAPEVLRRDYGPEIDIWSTGVILYILLSGFPPFTIGCEELTFMDVLHAPIDLCMPPWPEVSSAAKDLVRRMLNRNASERLSAQQVLDHPWLLQYSNGN</sequence>
<evidence type="ECO:0000259" key="12">
    <source>
        <dbReference type="PROSITE" id="PS50011"/>
    </source>
</evidence>
<evidence type="ECO:0000313" key="13">
    <source>
        <dbReference type="EMBL" id="KMZ74021.1"/>
    </source>
</evidence>
<evidence type="ECO:0000256" key="5">
    <source>
        <dbReference type="ARBA" id="ARBA00022741"/>
    </source>
</evidence>
<evidence type="ECO:0000256" key="4">
    <source>
        <dbReference type="ARBA" id="ARBA00022737"/>
    </source>
</evidence>
<dbReference type="PROSITE" id="PS50011">
    <property type="entry name" value="PROTEIN_KINASE_DOM"/>
    <property type="match status" value="1"/>
</dbReference>
<gene>
    <name evidence="13" type="ORF">ZOSMA_137G00380</name>
</gene>
<feature type="region of interest" description="Disordered" evidence="11">
    <location>
        <begin position="1"/>
        <end position="51"/>
    </location>
</feature>
<dbReference type="Proteomes" id="UP000036987">
    <property type="component" value="Unassembled WGS sequence"/>
</dbReference>
<evidence type="ECO:0000256" key="11">
    <source>
        <dbReference type="SAM" id="MobiDB-lite"/>
    </source>
</evidence>
<comment type="function">
    <text evidence="8">CIPK serine-threonine protein kinases interact with CBL proteins. Binding of a CBL protein to the regulatory NAF domain of CIPK protein lead to the activation of the kinase in a calcium-dependent manner.</text>
</comment>
<dbReference type="EMBL" id="LFYR01000468">
    <property type="protein sequence ID" value="KMZ74021.1"/>
    <property type="molecule type" value="Genomic_DNA"/>
</dbReference>
<protein>
    <submittedName>
        <fullName evidence="13">Calcium dependent protein kinase-like protein</fullName>
    </submittedName>
</protein>
<dbReference type="InterPro" id="IPR008271">
    <property type="entry name" value="Ser/Thr_kinase_AS"/>
</dbReference>
<keyword evidence="6 13" id="KW-0418">Kinase</keyword>
<dbReference type="PROSITE" id="PS00108">
    <property type="entry name" value="PROTEIN_KINASE_ST"/>
    <property type="match status" value="1"/>
</dbReference>
<evidence type="ECO:0000256" key="6">
    <source>
        <dbReference type="ARBA" id="ARBA00022777"/>
    </source>
</evidence>
<keyword evidence="5 9" id="KW-0547">Nucleotide-binding</keyword>
<dbReference type="InterPro" id="IPR000719">
    <property type="entry name" value="Prot_kinase_dom"/>
</dbReference>
<evidence type="ECO:0000256" key="2">
    <source>
        <dbReference type="ARBA" id="ARBA00022527"/>
    </source>
</evidence>
<dbReference type="STRING" id="29655.A0A0K9PYC6"/>
<keyword evidence="2 10" id="KW-0723">Serine/threonine-protein kinase</keyword>
<dbReference type="InterPro" id="IPR011009">
    <property type="entry name" value="Kinase-like_dom_sf"/>
</dbReference>
<evidence type="ECO:0000313" key="14">
    <source>
        <dbReference type="Proteomes" id="UP000036987"/>
    </source>
</evidence>
<dbReference type="GO" id="GO:0009931">
    <property type="term" value="F:calcium-dependent protein serine/threonine kinase activity"/>
    <property type="evidence" value="ECO:0000318"/>
    <property type="project" value="GO_Central"/>
</dbReference>
<dbReference type="AlphaFoldDB" id="A0A0K9PYC6"/>
<keyword evidence="14" id="KW-1185">Reference proteome</keyword>
<reference evidence="14" key="1">
    <citation type="journal article" date="2016" name="Nature">
        <title>The genome of the seagrass Zostera marina reveals angiosperm adaptation to the sea.</title>
        <authorList>
            <person name="Olsen J.L."/>
            <person name="Rouze P."/>
            <person name="Verhelst B."/>
            <person name="Lin Y.-C."/>
            <person name="Bayer T."/>
            <person name="Collen J."/>
            <person name="Dattolo E."/>
            <person name="De Paoli E."/>
            <person name="Dittami S."/>
            <person name="Maumus F."/>
            <person name="Michel G."/>
            <person name="Kersting A."/>
            <person name="Lauritano C."/>
            <person name="Lohaus R."/>
            <person name="Toepel M."/>
            <person name="Tonon T."/>
            <person name="Vanneste K."/>
            <person name="Amirebrahimi M."/>
            <person name="Brakel J."/>
            <person name="Bostroem C."/>
            <person name="Chovatia M."/>
            <person name="Grimwood J."/>
            <person name="Jenkins J.W."/>
            <person name="Jueterbock A."/>
            <person name="Mraz A."/>
            <person name="Stam W.T."/>
            <person name="Tice H."/>
            <person name="Bornberg-Bauer E."/>
            <person name="Green P.J."/>
            <person name="Pearson G.A."/>
            <person name="Procaccini G."/>
            <person name="Duarte C.M."/>
            <person name="Schmutz J."/>
            <person name="Reusch T.B.H."/>
            <person name="Van de Peer Y."/>
        </authorList>
    </citation>
    <scope>NUCLEOTIDE SEQUENCE [LARGE SCALE GENOMIC DNA]</scope>
    <source>
        <strain evidence="14">cv. Finnish</strain>
    </source>
</reference>
<organism evidence="13 14">
    <name type="scientific">Zostera marina</name>
    <name type="common">Eelgrass</name>
    <dbReference type="NCBI Taxonomy" id="29655"/>
    <lineage>
        <taxon>Eukaryota</taxon>
        <taxon>Viridiplantae</taxon>
        <taxon>Streptophyta</taxon>
        <taxon>Embryophyta</taxon>
        <taxon>Tracheophyta</taxon>
        <taxon>Spermatophyta</taxon>
        <taxon>Magnoliopsida</taxon>
        <taxon>Liliopsida</taxon>
        <taxon>Zosteraceae</taxon>
        <taxon>Zostera</taxon>
    </lineage>
</organism>
<dbReference type="GO" id="GO:0005634">
    <property type="term" value="C:nucleus"/>
    <property type="evidence" value="ECO:0000318"/>
    <property type="project" value="GO_Central"/>
</dbReference>
<accession>A0A0K9PYC6</accession>
<comment type="caution">
    <text evidence="13">The sequence shown here is derived from an EMBL/GenBank/DDBJ whole genome shotgun (WGS) entry which is preliminary data.</text>
</comment>
<feature type="binding site" evidence="9">
    <location>
        <position position="141"/>
    </location>
    <ligand>
        <name>ATP</name>
        <dbReference type="ChEBI" id="CHEBI:30616"/>
    </ligand>
</feature>
<comment type="similarity">
    <text evidence="1">Belongs to the protein kinase superfamily. CAMK Ser/Thr protein kinase family. SNF1 subfamily.</text>
</comment>
<dbReference type="GO" id="GO:0005516">
    <property type="term" value="F:calmodulin binding"/>
    <property type="evidence" value="ECO:0000318"/>
    <property type="project" value="GO_Central"/>
</dbReference>
<dbReference type="OMA" id="REATIMR"/>
<dbReference type="GO" id="GO:0035556">
    <property type="term" value="P:intracellular signal transduction"/>
    <property type="evidence" value="ECO:0000318"/>
    <property type="project" value="GO_Central"/>
</dbReference>
<dbReference type="SUPFAM" id="SSF56112">
    <property type="entry name" value="Protein kinase-like (PK-like)"/>
    <property type="match status" value="1"/>
</dbReference>
<dbReference type="CDD" id="cd05117">
    <property type="entry name" value="STKc_CAMK"/>
    <property type="match status" value="1"/>
</dbReference>
<name>A0A0K9PYC6_ZOSMR</name>
<feature type="domain" description="Protein kinase" evidence="12">
    <location>
        <begin position="112"/>
        <end position="372"/>
    </location>
</feature>
<dbReference type="GO" id="GO:0005737">
    <property type="term" value="C:cytoplasm"/>
    <property type="evidence" value="ECO:0000318"/>
    <property type="project" value="GO_Central"/>
</dbReference>
<keyword evidence="4" id="KW-0677">Repeat</keyword>
<evidence type="ECO:0000256" key="3">
    <source>
        <dbReference type="ARBA" id="ARBA00022679"/>
    </source>
</evidence>
<dbReference type="PANTHER" id="PTHR24349">
    <property type="entry name" value="SERINE/THREONINE-PROTEIN KINASE"/>
    <property type="match status" value="1"/>
</dbReference>
<dbReference type="GO" id="GO:0005886">
    <property type="term" value="C:plasma membrane"/>
    <property type="evidence" value="ECO:0000318"/>
    <property type="project" value="GO_Central"/>
</dbReference>
<evidence type="ECO:0000256" key="10">
    <source>
        <dbReference type="RuleBase" id="RU000304"/>
    </source>
</evidence>
<keyword evidence="7 9" id="KW-0067">ATP-binding</keyword>
<dbReference type="FunFam" id="3.30.200.20:FF:000315">
    <property type="entry name" value="Calcium-dependent protein kinase 3"/>
    <property type="match status" value="1"/>
</dbReference>
<evidence type="ECO:0000256" key="9">
    <source>
        <dbReference type="PROSITE-ProRule" id="PRU10141"/>
    </source>
</evidence>
<evidence type="ECO:0000256" key="8">
    <source>
        <dbReference type="ARBA" id="ARBA00058225"/>
    </source>
</evidence>
<evidence type="ECO:0000256" key="7">
    <source>
        <dbReference type="ARBA" id="ARBA00022840"/>
    </source>
</evidence>
<proteinExistence type="inferred from homology"/>
<feature type="compositionally biased region" description="Polar residues" evidence="11">
    <location>
        <begin position="1"/>
        <end position="15"/>
    </location>
</feature>
<dbReference type="PROSITE" id="PS00107">
    <property type="entry name" value="PROTEIN_KINASE_ATP"/>
    <property type="match status" value="1"/>
</dbReference>
<dbReference type="OrthoDB" id="617679at2759"/>
<keyword evidence="3" id="KW-0808">Transferase</keyword>
<dbReference type="InterPro" id="IPR017441">
    <property type="entry name" value="Protein_kinase_ATP_BS"/>
</dbReference>
<dbReference type="GO" id="GO:0004683">
    <property type="term" value="F:calcium/calmodulin-dependent protein kinase activity"/>
    <property type="evidence" value="ECO:0000318"/>
    <property type="project" value="GO_Central"/>
</dbReference>
<dbReference type="SMART" id="SM00220">
    <property type="entry name" value="S_TKc"/>
    <property type="match status" value="1"/>
</dbReference>
<dbReference type="GO" id="GO:0005524">
    <property type="term" value="F:ATP binding"/>
    <property type="evidence" value="ECO:0007669"/>
    <property type="project" value="UniProtKB-UniRule"/>
</dbReference>
<dbReference type="Gene3D" id="1.10.510.10">
    <property type="entry name" value="Transferase(Phosphotransferase) domain 1"/>
    <property type="match status" value="1"/>
</dbReference>
<dbReference type="Pfam" id="PF00069">
    <property type="entry name" value="Pkinase"/>
    <property type="match status" value="1"/>
</dbReference>
<dbReference type="FunFam" id="1.10.510.10:FF:000571">
    <property type="entry name" value="Maternal embryonic leucine zipper kinase"/>
    <property type="match status" value="1"/>
</dbReference>
<dbReference type="InterPro" id="IPR050205">
    <property type="entry name" value="CDPK_Ser/Thr_kinases"/>
</dbReference>